<protein>
    <submittedName>
        <fullName evidence="2">SFRICE_001543</fullName>
    </submittedName>
</protein>
<feature type="signal peptide" evidence="1">
    <location>
        <begin position="1"/>
        <end position="23"/>
    </location>
</feature>
<dbReference type="EMBL" id="ODYU01006505">
    <property type="protein sequence ID" value="SOQ48400.1"/>
    <property type="molecule type" value="Genomic_DNA"/>
</dbReference>
<evidence type="ECO:0000256" key="1">
    <source>
        <dbReference type="SAM" id="SignalP"/>
    </source>
</evidence>
<dbReference type="InterPro" id="IPR038203">
    <property type="entry name" value="Diapausin_sf"/>
</dbReference>
<dbReference type="Pfam" id="PF08036">
    <property type="entry name" value="Antimicrobial_6"/>
    <property type="match status" value="1"/>
</dbReference>
<sequence>MAALKTTLVLLLIAFAMFVTIEAVTVTRVPQCDQVCGPVDTERNACCKAHGYVGYSHCVGGGMRCYK</sequence>
<name>A0A2H1W5N6_SPOFR</name>
<organism evidence="2">
    <name type="scientific">Spodoptera frugiperda</name>
    <name type="common">Fall armyworm</name>
    <dbReference type="NCBI Taxonomy" id="7108"/>
    <lineage>
        <taxon>Eukaryota</taxon>
        <taxon>Metazoa</taxon>
        <taxon>Ecdysozoa</taxon>
        <taxon>Arthropoda</taxon>
        <taxon>Hexapoda</taxon>
        <taxon>Insecta</taxon>
        <taxon>Pterygota</taxon>
        <taxon>Neoptera</taxon>
        <taxon>Endopterygota</taxon>
        <taxon>Lepidoptera</taxon>
        <taxon>Glossata</taxon>
        <taxon>Ditrysia</taxon>
        <taxon>Noctuoidea</taxon>
        <taxon>Noctuidae</taxon>
        <taxon>Amphipyrinae</taxon>
        <taxon>Spodoptera</taxon>
    </lineage>
</organism>
<reference evidence="2" key="1">
    <citation type="submission" date="2016-07" db="EMBL/GenBank/DDBJ databases">
        <authorList>
            <person name="Bretaudeau A."/>
        </authorList>
    </citation>
    <scope>NUCLEOTIDE SEQUENCE</scope>
    <source>
        <strain evidence="2">Rice</strain>
        <tissue evidence="2">Whole body</tissue>
    </source>
</reference>
<keyword evidence="1" id="KW-0732">Signal</keyword>
<feature type="chain" id="PRO_5013702129" evidence="1">
    <location>
        <begin position="24"/>
        <end position="67"/>
    </location>
</feature>
<gene>
    <name evidence="2" type="ORF">SFRICE_001543</name>
</gene>
<proteinExistence type="predicted"/>
<evidence type="ECO:0000313" key="2">
    <source>
        <dbReference type="EMBL" id="SOQ48400.1"/>
    </source>
</evidence>
<accession>A0A2H1W5N6</accession>
<dbReference type="AlphaFoldDB" id="A0A2H1W5N6"/>
<dbReference type="Gene3D" id="3.30.30.120">
    <property type="entry name" value="Diapause-specific peptide"/>
    <property type="match status" value="1"/>
</dbReference>